<evidence type="ECO:0000313" key="1">
    <source>
        <dbReference type="EMBL" id="GBO24246.1"/>
    </source>
</evidence>
<protein>
    <recommendedName>
        <fullName evidence="3">Tc1-like transposase DDE domain-containing protein</fullName>
    </recommendedName>
</protein>
<gene>
    <name evidence="1" type="ORF">AVEN_88114_1</name>
</gene>
<evidence type="ECO:0000313" key="2">
    <source>
        <dbReference type="Proteomes" id="UP000499080"/>
    </source>
</evidence>
<dbReference type="PANTHER" id="PTHR47326:SF1">
    <property type="entry name" value="HTH PSQ-TYPE DOMAIN-CONTAINING PROTEIN"/>
    <property type="match status" value="1"/>
</dbReference>
<reference evidence="1 2" key="1">
    <citation type="journal article" date="2019" name="Sci. Rep.">
        <title>Orb-weaving spider Araneus ventricosus genome elucidates the spidroin gene catalogue.</title>
        <authorList>
            <person name="Kono N."/>
            <person name="Nakamura H."/>
            <person name="Ohtoshi R."/>
            <person name="Moran D.A.P."/>
            <person name="Shinohara A."/>
            <person name="Yoshida Y."/>
            <person name="Fujiwara M."/>
            <person name="Mori M."/>
            <person name="Tomita M."/>
            <person name="Arakawa K."/>
        </authorList>
    </citation>
    <scope>NUCLEOTIDE SEQUENCE [LARGE SCALE GENOMIC DNA]</scope>
</reference>
<evidence type="ECO:0008006" key="3">
    <source>
        <dbReference type="Google" id="ProtNLM"/>
    </source>
</evidence>
<dbReference type="Gene3D" id="3.30.420.10">
    <property type="entry name" value="Ribonuclease H-like superfamily/Ribonuclease H"/>
    <property type="match status" value="1"/>
</dbReference>
<dbReference type="AlphaFoldDB" id="A0A4Y2VJ92"/>
<accession>A0A4Y2VJ92</accession>
<organism evidence="1 2">
    <name type="scientific">Araneus ventricosus</name>
    <name type="common">Orbweaver spider</name>
    <name type="synonym">Epeira ventricosa</name>
    <dbReference type="NCBI Taxonomy" id="182803"/>
    <lineage>
        <taxon>Eukaryota</taxon>
        <taxon>Metazoa</taxon>
        <taxon>Ecdysozoa</taxon>
        <taxon>Arthropoda</taxon>
        <taxon>Chelicerata</taxon>
        <taxon>Arachnida</taxon>
        <taxon>Araneae</taxon>
        <taxon>Araneomorphae</taxon>
        <taxon>Entelegynae</taxon>
        <taxon>Araneoidea</taxon>
        <taxon>Araneidae</taxon>
        <taxon>Araneus</taxon>
    </lineage>
</organism>
<dbReference type="EMBL" id="BGPR01047235">
    <property type="protein sequence ID" value="GBO24246.1"/>
    <property type="molecule type" value="Genomic_DNA"/>
</dbReference>
<keyword evidence="2" id="KW-1185">Reference proteome</keyword>
<dbReference type="Proteomes" id="UP000499080">
    <property type="component" value="Unassembled WGS sequence"/>
</dbReference>
<proteinExistence type="predicted"/>
<sequence length="108" mass="12187">MHIERLDKTAVRGLLDVIPASKRAEIFQQDGANAHTSTAVRDFLNEQYPRWIGRRGPIPCPPRSPDLAPMDFFVWGSLKQDVYCREVASLGRRRLKARSTSRAPGALK</sequence>
<comment type="caution">
    <text evidence="1">The sequence shown here is derived from an EMBL/GenBank/DDBJ whole genome shotgun (WGS) entry which is preliminary data.</text>
</comment>
<dbReference type="PANTHER" id="PTHR47326">
    <property type="entry name" value="TRANSPOSABLE ELEMENT TC3 TRANSPOSASE-LIKE PROTEIN"/>
    <property type="match status" value="1"/>
</dbReference>
<dbReference type="GO" id="GO:0003676">
    <property type="term" value="F:nucleic acid binding"/>
    <property type="evidence" value="ECO:0007669"/>
    <property type="project" value="InterPro"/>
</dbReference>
<dbReference type="InterPro" id="IPR036397">
    <property type="entry name" value="RNaseH_sf"/>
</dbReference>
<name>A0A4Y2VJ92_ARAVE</name>